<reference evidence="3" key="2">
    <citation type="submission" date="2021-08" db="EMBL/GenBank/DDBJ databases">
        <authorList>
            <person name="Tani A."/>
            <person name="Ola A."/>
            <person name="Ogura Y."/>
            <person name="Katsura K."/>
            <person name="Hayashi T."/>
        </authorList>
    </citation>
    <scope>NUCLEOTIDE SEQUENCE</scope>
    <source>
        <strain evidence="3">DSM 17168</strain>
    </source>
</reference>
<organism evidence="3 4">
    <name type="scientific">Methylobacterium isbiliense</name>
    <dbReference type="NCBI Taxonomy" id="315478"/>
    <lineage>
        <taxon>Bacteria</taxon>
        <taxon>Pseudomonadati</taxon>
        <taxon>Pseudomonadota</taxon>
        <taxon>Alphaproteobacteria</taxon>
        <taxon>Hyphomicrobiales</taxon>
        <taxon>Methylobacteriaceae</taxon>
        <taxon>Methylobacterium</taxon>
    </lineage>
</organism>
<sequence>MTAKTARAGEPANEPRSEPDQSGSERRRGAGRPFQKGQSGNPAGRRPAVDPRVNFRELVLAEFTRMIPIREDGRQVKVPAIQAVVRSTIFSAVKGNSRSQHQALDLYTEISRDRENKRDRLLVSVQLNQLTFEQAAEKAAALGIPFPDREPDDVRQHRKANTRRTVTSLDRVRAEEEQQWEEYCNQHRAARKAAAEKAGAQPMSGEQKPGSDQAAAPQSAPKPVSSEESGSPGEDESSPESEDRSC</sequence>
<feature type="region of interest" description="Disordered" evidence="1">
    <location>
        <begin position="1"/>
        <end position="50"/>
    </location>
</feature>
<accession>A0ABQ4SQW5</accession>
<dbReference type="EMBL" id="BPQQ01000105">
    <property type="protein sequence ID" value="GJE04164.1"/>
    <property type="molecule type" value="Genomic_DNA"/>
</dbReference>
<keyword evidence="4" id="KW-1185">Reference proteome</keyword>
<name>A0ABQ4SQW5_9HYPH</name>
<feature type="domain" description="DUF5681" evidence="2">
    <location>
        <begin position="33"/>
        <end position="108"/>
    </location>
</feature>
<dbReference type="RefSeq" id="WP_283206058.1">
    <property type="nucleotide sequence ID" value="NZ_BPQQ01000105.1"/>
</dbReference>
<dbReference type="Proteomes" id="UP001055153">
    <property type="component" value="Unassembled WGS sequence"/>
</dbReference>
<evidence type="ECO:0000256" key="1">
    <source>
        <dbReference type="SAM" id="MobiDB-lite"/>
    </source>
</evidence>
<feature type="region of interest" description="Disordered" evidence="1">
    <location>
        <begin position="187"/>
        <end position="246"/>
    </location>
</feature>
<evidence type="ECO:0000313" key="3">
    <source>
        <dbReference type="EMBL" id="GJE04164.1"/>
    </source>
</evidence>
<proteinExistence type="predicted"/>
<evidence type="ECO:0000313" key="4">
    <source>
        <dbReference type="Proteomes" id="UP001055153"/>
    </source>
</evidence>
<feature type="compositionally biased region" description="Basic and acidic residues" evidence="1">
    <location>
        <begin position="13"/>
        <end position="28"/>
    </location>
</feature>
<evidence type="ECO:0000259" key="2">
    <source>
        <dbReference type="Pfam" id="PF18932"/>
    </source>
</evidence>
<reference evidence="3" key="1">
    <citation type="journal article" date="2021" name="Front. Microbiol.">
        <title>Comprehensive Comparative Genomics and Phenotyping of Methylobacterium Species.</title>
        <authorList>
            <person name="Alessa O."/>
            <person name="Ogura Y."/>
            <person name="Fujitani Y."/>
            <person name="Takami H."/>
            <person name="Hayashi T."/>
            <person name="Sahin N."/>
            <person name="Tani A."/>
        </authorList>
    </citation>
    <scope>NUCLEOTIDE SEQUENCE</scope>
    <source>
        <strain evidence="3">DSM 17168</strain>
    </source>
</reference>
<feature type="region of interest" description="Disordered" evidence="1">
    <location>
        <begin position="145"/>
        <end position="174"/>
    </location>
</feature>
<gene>
    <name evidence="3" type="ORF">GMJLKIPL_6125</name>
</gene>
<comment type="caution">
    <text evidence="3">The sequence shown here is derived from an EMBL/GenBank/DDBJ whole genome shotgun (WGS) entry which is preliminary data.</text>
</comment>
<dbReference type="Pfam" id="PF18932">
    <property type="entry name" value="DUF5681"/>
    <property type="match status" value="1"/>
</dbReference>
<dbReference type="InterPro" id="IPR043736">
    <property type="entry name" value="DUF5681"/>
</dbReference>
<protein>
    <recommendedName>
        <fullName evidence="2">DUF5681 domain-containing protein</fullName>
    </recommendedName>
</protein>